<organism evidence="1 2">
    <name type="scientific">Orbilia oligospora</name>
    <name type="common">Nematode-trapping fungus</name>
    <name type="synonym">Arthrobotrys oligospora</name>
    <dbReference type="NCBI Taxonomy" id="2813651"/>
    <lineage>
        <taxon>Eukaryota</taxon>
        <taxon>Fungi</taxon>
        <taxon>Dikarya</taxon>
        <taxon>Ascomycota</taxon>
        <taxon>Pezizomycotina</taxon>
        <taxon>Orbiliomycetes</taxon>
        <taxon>Orbiliales</taxon>
        <taxon>Orbiliaceae</taxon>
        <taxon>Orbilia</taxon>
    </lineage>
</organism>
<name>A0A8H8V979_ORBOL</name>
<gene>
    <name evidence="1" type="ORF">TWF679_006622</name>
</gene>
<sequence length="248" mass="28123">MASYTLPIGIRPNSLHKDFYDNLVKGPHVIDTQHDYLCICGDPEAHIHCLQCLTEILKEQTAKEMDFPEVLYPDPRCKPVSWNNVVTSMRNLIPIVTDGPTPDEIPCKCREIWKSTALAEDSLATLLSFVEYAEPLPPQCPHRLASRTLHSGNPEVFPRSVVNVHIDDITQGRDMGLLFQQVIGPTIMCRNCETPITIEGQPNHVHYWLRLNYEPAAKGYKFPADDKPIKVETPQAAFMERFVEDNMS</sequence>
<dbReference type="OrthoDB" id="5304305at2759"/>
<evidence type="ECO:0000313" key="1">
    <source>
        <dbReference type="EMBL" id="KAF3210835.1"/>
    </source>
</evidence>
<reference evidence="1" key="1">
    <citation type="submission" date="2019-06" db="EMBL/GenBank/DDBJ databases">
        <authorList>
            <person name="Palmer J.M."/>
        </authorList>
    </citation>
    <scope>NUCLEOTIDE SEQUENCE</scope>
    <source>
        <strain evidence="1">TWF679</strain>
    </source>
</reference>
<dbReference type="AlphaFoldDB" id="A0A8H8V979"/>
<proteinExistence type="predicted"/>
<protein>
    <submittedName>
        <fullName evidence="1">Uncharacterized protein</fullName>
    </submittedName>
</protein>
<comment type="caution">
    <text evidence="1">The sequence shown here is derived from an EMBL/GenBank/DDBJ whole genome shotgun (WGS) entry which is preliminary data.</text>
</comment>
<dbReference type="Proteomes" id="UP000614610">
    <property type="component" value="Unassembled WGS sequence"/>
</dbReference>
<dbReference type="EMBL" id="WIWT01000036">
    <property type="protein sequence ID" value="KAF3210835.1"/>
    <property type="molecule type" value="Genomic_DNA"/>
</dbReference>
<evidence type="ECO:0000313" key="2">
    <source>
        <dbReference type="Proteomes" id="UP000614610"/>
    </source>
</evidence>
<accession>A0A8H8V979</accession>